<dbReference type="PANTHER" id="PTHR23159:SF60">
    <property type="entry name" value="SPINDLE ASSEMBLY ABNORMAL PROTEIN 4"/>
    <property type="match status" value="1"/>
</dbReference>
<reference evidence="3 4" key="1">
    <citation type="submission" date="2014-11" db="EMBL/GenBank/DDBJ databases">
        <authorList>
            <person name="Zhu J."/>
            <person name="Qi W."/>
            <person name="Song R."/>
        </authorList>
    </citation>
    <scope>NUCLEOTIDE SEQUENCE [LARGE SCALE GENOMIC DNA]</scope>
</reference>
<feature type="region of interest" description="Disordered" evidence="2">
    <location>
        <begin position="436"/>
        <end position="459"/>
    </location>
</feature>
<feature type="compositionally biased region" description="Basic and acidic residues" evidence="2">
    <location>
        <begin position="528"/>
        <end position="570"/>
    </location>
</feature>
<evidence type="ECO:0000256" key="2">
    <source>
        <dbReference type="SAM" id="MobiDB-lite"/>
    </source>
</evidence>
<dbReference type="SUPFAM" id="SSF58104">
    <property type="entry name" value="Methyl-accepting chemotaxis protein (MCP) signaling domain"/>
    <property type="match status" value="1"/>
</dbReference>
<dbReference type="EMBL" id="CDMY01000305">
    <property type="protein sequence ID" value="CEM01199.1"/>
    <property type="molecule type" value="Genomic_DNA"/>
</dbReference>
<evidence type="ECO:0000313" key="4">
    <source>
        <dbReference type="Proteomes" id="UP000041254"/>
    </source>
</evidence>
<feature type="compositionally biased region" description="Basic and acidic residues" evidence="2">
    <location>
        <begin position="613"/>
        <end position="629"/>
    </location>
</feature>
<feature type="region of interest" description="Disordered" evidence="2">
    <location>
        <begin position="528"/>
        <end position="583"/>
    </location>
</feature>
<proteinExistence type="predicted"/>
<keyword evidence="4" id="KW-1185">Reference proteome</keyword>
<accession>A0A0G4ET27</accession>
<protein>
    <recommendedName>
        <fullName evidence="5">PH domain-containing protein</fullName>
    </recommendedName>
</protein>
<gene>
    <name evidence="3" type="ORF">Vbra_13064</name>
</gene>
<name>A0A0G4ET27_VITBC</name>
<feature type="coiled-coil region" evidence="1">
    <location>
        <begin position="385"/>
        <end position="412"/>
    </location>
</feature>
<evidence type="ECO:0000313" key="3">
    <source>
        <dbReference type="EMBL" id="CEM01199.1"/>
    </source>
</evidence>
<dbReference type="VEuPathDB" id="CryptoDB:Vbra_13064"/>
<sequence length="1704" mass="191472">MQTGGLARLAPMEEFFGGSCRVQHVGPPRQRNGGKKMVRALATQDSQNRQPVRLEFPPDTQLHEIVIPASDIVQRVGQDEDGSYVITTEAASKFDLTTSQGRPPKKEASPAAAAAAAVSMVPLPVVPMRSVTPPPVFARPVSPPPPPAMSYVPPPVAASYTVAPPAPKVMRPLSQPPPSHVLVPHQPVPQRPVTPPPAAQYVRPPIAQPIQAVPVVPKFAPQPPVLIQPQTYFAAPSPASTPSTPPPPKRVIHYREASPHPLSPPPSLLMVPKVKAPPPQMQMAVGAPAPSPPPVVVHHPPVRTMPLPATVPAPAPVLEGPLPLRVASMLDILDRDIATFMQQTHQMNVCTQTVEVQYGQMHGRGVDPRLAHQALQAAQQCANTLARIAQNLRKAQQLLHEWTSELQAKDADTRRRMAEDLERRCGKALDTLIATCEKESRASNGRRERPPPKEDSPGFWSLRRVQDEVEKLKNIIIAIIRSSVGGIHAPVTVTAPLPPRQVISAPEDSRLQQELAARLRTVGNELKRASDQLEQSRKKDKELERTLQHERKTHEAELARLGNELREARSKTPPKSQIAGGDQEIVRRLQQERDQYADEVSRLQVDLHYLKKQKPDDSDRRRLERKANDLQRERDQLQEHVMKMQAQFSKGPGLQNEVNGLRRLNTDLMDTNKKQQAEITRLRSEVTGGEKRGGIRPISRLDEMGPEILSEVKGGRKSARLRDEDMAEKIRTLLKEVEELKKQASAMERVRVSIQAERDAGVGDKARLERELANQLQVNEELMADRNKIRKELAELKAKAKAQRVGRGSFASQGSDNIFAEPDDLLKPLKAENEGLRIANAELRAERDKQDAALRALRDEREGLEQSLAMERTRGADDMHRRMDDLLDQLAQKDADIAAKEEELAARDEELATKQRALAAKQREIEDLKAQLNELPVVHENLQQLRGEFEQVRAASATGAREAADANKRLREAQQNLQNAEDKISDLQRQLDEFDRDREKEILRNEIDALRRINRDLTADSERKAEECLKKDREIDKRLARIKELEDELDDLKERLRGLRNLRALKTASDVEADFLRRGSDRSVQEMGLEITSLAGEIERLKEQKAEVAAQRDRLQRALEKATQEGDDLRESNAGLDSRIRALKKDKKKLAEALRLAEERLQGLTGEEEEKADMMRELEVSSLRRLQTDFEVENDRKEKELGRRTTELDRKDVIILGLEDEIDRLKKKLKEAEEEGRVPASELDNANKQVEDLKRRVQQLERERDAAAAAAAAGLGGDADALAAARKQIEDLRQAWDDENREKEQLAKEVQRLQRELEDSNGQTDAAMLVRDEAIKTARELEGLLQEVGKHTLKEGELIKKLEEAADKINDLEKEAKRAEELGGQVQQLRDELGRQKDLSRRNTKELEKIVQNLQDAQQEFFEGRTDYGDEIRNLMDKLKAAVKAMADYEGKSDRAQDLMRQMRQLEQQIEDLPKPPTEVGDVVASRGGGAPRDSYVTAAEGGPSRAASVAPPAGRPLRGKSFVDEAGDTSTMEILLAPGEDDQLTQPFHPDELAAFRKYAWKPRGRELPDLEKVQLTPEQAKTITAQGAFFIKLDSQWDTKYTTTKRRWFVLDFSNPNVFLTYYENQFDPAKEEPTPLGNIPETDLRDAFYDGKKLKISLGSEDSDKMLERVPAKYFLSLILCVREIEMLKILKRNRRGGVSA</sequence>
<feature type="coiled-coil region" evidence="1">
    <location>
        <begin position="960"/>
        <end position="1167"/>
    </location>
</feature>
<evidence type="ECO:0000256" key="1">
    <source>
        <dbReference type="SAM" id="Coils"/>
    </source>
</evidence>
<feature type="region of interest" description="Disordered" evidence="2">
    <location>
        <begin position="1485"/>
        <end position="1524"/>
    </location>
</feature>
<evidence type="ECO:0008006" key="5">
    <source>
        <dbReference type="Google" id="ProtNLM"/>
    </source>
</evidence>
<dbReference type="OrthoDB" id="360686at2759"/>
<feature type="compositionally biased region" description="Basic and acidic residues" evidence="2">
    <location>
        <begin position="436"/>
        <end position="456"/>
    </location>
</feature>
<dbReference type="PANTHER" id="PTHR23159">
    <property type="entry name" value="CENTROSOMAL PROTEIN 2"/>
    <property type="match status" value="1"/>
</dbReference>
<dbReference type="Proteomes" id="UP000041254">
    <property type="component" value="Unassembled WGS sequence"/>
</dbReference>
<dbReference type="Gene3D" id="1.10.287.1490">
    <property type="match status" value="1"/>
</dbReference>
<keyword evidence="1" id="KW-0175">Coiled coil</keyword>
<feature type="coiled-coil region" evidence="1">
    <location>
        <begin position="1355"/>
        <end position="1469"/>
    </location>
</feature>
<dbReference type="PhylomeDB" id="A0A0G4ET27"/>
<organism evidence="3 4">
    <name type="scientific">Vitrella brassicaformis (strain CCMP3155)</name>
    <dbReference type="NCBI Taxonomy" id="1169540"/>
    <lineage>
        <taxon>Eukaryota</taxon>
        <taxon>Sar</taxon>
        <taxon>Alveolata</taxon>
        <taxon>Colpodellida</taxon>
        <taxon>Vitrellaceae</taxon>
        <taxon>Vitrella</taxon>
    </lineage>
</organism>
<feature type="coiled-coil region" evidence="1">
    <location>
        <begin position="723"/>
        <end position="799"/>
    </location>
</feature>
<dbReference type="InParanoid" id="A0A0G4ET27"/>
<dbReference type="OMA" id="EFTIEAQ"/>
<feature type="coiled-coil region" evidence="1">
    <location>
        <begin position="1208"/>
        <end position="1323"/>
    </location>
</feature>
<feature type="coiled-coil region" evidence="1">
    <location>
        <begin position="826"/>
        <end position="931"/>
    </location>
</feature>
<feature type="region of interest" description="Disordered" evidence="2">
    <location>
        <begin position="609"/>
        <end position="629"/>
    </location>
</feature>